<dbReference type="EMBL" id="JACHNZ010000035">
    <property type="protein sequence ID" value="MBB4633162.1"/>
    <property type="molecule type" value="Genomic_DNA"/>
</dbReference>
<dbReference type="AlphaFoldDB" id="A0A7W7B356"/>
<evidence type="ECO:0000256" key="3">
    <source>
        <dbReference type="ARBA" id="ARBA00022692"/>
    </source>
</evidence>
<feature type="transmembrane region" description="Helical" evidence="7">
    <location>
        <begin position="225"/>
        <end position="246"/>
    </location>
</feature>
<dbReference type="GO" id="GO:0005886">
    <property type="term" value="C:plasma membrane"/>
    <property type="evidence" value="ECO:0007669"/>
    <property type="project" value="UniProtKB-SubCell"/>
</dbReference>
<sequence length="419" mass="46769">MVENIRNENISGRKEALKQAVLRTPGVISAGFTDYSPIDIHERLRPFQVEGAEAGQSIMISTQSVDYEFLETYKVPLTAGRFYSRDYSTDGVPAANGEGSAGSVVINSQSVKTLGFSTPEEALGKYLLTVIGADEDGPIFGRMAIIGVTPDIYFQSPKKAIRAEIYLLDPNRYNVLAVKYNGDPRAIVDRLEGVWDSFTNDVPFQYGFVDDAIAEEFRKERDMSILLATFSFITIVVACLGLYGLAAFTAERRTKEIGIRKVLGAGVFDIVRLLVWQFSKPVLLANLIAWPLAIWAMTRWLESFPYRIDSWLLLPFLPGRRAAFPHHRLEHGRGARRQGRAQQTDQGAEGRMRATAPTCAGVWLLDDTRESSRPRSGRWPIHWTRHVLSVRHGSFPFGAPYEAEDVRELAATQPNPADS</sequence>
<feature type="region of interest" description="Disordered" evidence="6">
    <location>
        <begin position="331"/>
        <end position="352"/>
    </location>
</feature>
<dbReference type="Pfam" id="PF02687">
    <property type="entry name" value="FtsX"/>
    <property type="match status" value="1"/>
</dbReference>
<evidence type="ECO:0000256" key="1">
    <source>
        <dbReference type="ARBA" id="ARBA00004651"/>
    </source>
</evidence>
<dbReference type="Proteomes" id="UP000566324">
    <property type="component" value="Unassembled WGS sequence"/>
</dbReference>
<evidence type="ECO:0000256" key="6">
    <source>
        <dbReference type="SAM" id="MobiDB-lite"/>
    </source>
</evidence>
<comment type="caution">
    <text evidence="9">The sequence shown here is derived from an EMBL/GenBank/DDBJ whole genome shotgun (WGS) entry which is preliminary data.</text>
</comment>
<dbReference type="RefSeq" id="WP_184070517.1">
    <property type="nucleotide sequence ID" value="NZ_JACHNZ010000035.1"/>
</dbReference>
<evidence type="ECO:0000313" key="10">
    <source>
        <dbReference type="Proteomes" id="UP000566324"/>
    </source>
</evidence>
<evidence type="ECO:0000256" key="4">
    <source>
        <dbReference type="ARBA" id="ARBA00022989"/>
    </source>
</evidence>
<name>A0A7W7B356_9SPHN</name>
<dbReference type="PANTHER" id="PTHR30572">
    <property type="entry name" value="MEMBRANE COMPONENT OF TRANSPORTER-RELATED"/>
    <property type="match status" value="1"/>
</dbReference>
<proteinExistence type="predicted"/>
<feature type="domain" description="ABC3 transporter permease C-terminal" evidence="8">
    <location>
        <begin position="229"/>
        <end position="312"/>
    </location>
</feature>
<dbReference type="GO" id="GO:0022857">
    <property type="term" value="F:transmembrane transporter activity"/>
    <property type="evidence" value="ECO:0007669"/>
    <property type="project" value="TreeGrafter"/>
</dbReference>
<dbReference type="InterPro" id="IPR003838">
    <property type="entry name" value="ABC3_permease_C"/>
</dbReference>
<keyword evidence="10" id="KW-1185">Reference proteome</keyword>
<reference evidence="9 10" key="1">
    <citation type="submission" date="2020-08" db="EMBL/GenBank/DDBJ databases">
        <title>Genomic Encyclopedia of Type Strains, Phase IV (KMG-IV): sequencing the most valuable type-strain genomes for metagenomic binning, comparative biology and taxonomic classification.</title>
        <authorList>
            <person name="Goeker M."/>
        </authorList>
    </citation>
    <scope>NUCLEOTIDE SEQUENCE [LARGE SCALE GENOMIC DNA]</scope>
    <source>
        <strain evidence="9 10">DSM 17328</strain>
    </source>
</reference>
<evidence type="ECO:0000256" key="7">
    <source>
        <dbReference type="SAM" id="Phobius"/>
    </source>
</evidence>
<evidence type="ECO:0000256" key="2">
    <source>
        <dbReference type="ARBA" id="ARBA00022475"/>
    </source>
</evidence>
<keyword evidence="4 7" id="KW-1133">Transmembrane helix</keyword>
<keyword evidence="3 7" id="KW-0812">Transmembrane</keyword>
<dbReference type="PANTHER" id="PTHR30572:SF18">
    <property type="entry name" value="ABC-TYPE MACROLIDE FAMILY EXPORT SYSTEM PERMEASE COMPONENT 2"/>
    <property type="match status" value="1"/>
</dbReference>
<organism evidence="9 10">
    <name type="scientific">Sphingosinicella soli</name>
    <dbReference type="NCBI Taxonomy" id="333708"/>
    <lineage>
        <taxon>Bacteria</taxon>
        <taxon>Pseudomonadati</taxon>
        <taxon>Pseudomonadota</taxon>
        <taxon>Alphaproteobacteria</taxon>
        <taxon>Sphingomonadales</taxon>
        <taxon>Sphingosinicellaceae</taxon>
        <taxon>Sphingosinicella</taxon>
    </lineage>
</organism>
<evidence type="ECO:0000259" key="8">
    <source>
        <dbReference type="Pfam" id="PF02687"/>
    </source>
</evidence>
<keyword evidence="2" id="KW-1003">Cell membrane</keyword>
<protein>
    <recommendedName>
        <fullName evidence="8">ABC3 transporter permease C-terminal domain-containing protein</fullName>
    </recommendedName>
</protein>
<keyword evidence="5 7" id="KW-0472">Membrane</keyword>
<comment type="subcellular location">
    <subcellularLocation>
        <location evidence="1">Cell membrane</location>
        <topology evidence="1">Multi-pass membrane protein</topology>
    </subcellularLocation>
</comment>
<gene>
    <name evidence="9" type="ORF">GGQ98_002792</name>
</gene>
<accession>A0A7W7B356</accession>
<dbReference type="InterPro" id="IPR050250">
    <property type="entry name" value="Macrolide_Exporter_MacB"/>
</dbReference>
<evidence type="ECO:0000256" key="5">
    <source>
        <dbReference type="ARBA" id="ARBA00023136"/>
    </source>
</evidence>
<evidence type="ECO:0000313" key="9">
    <source>
        <dbReference type="EMBL" id="MBB4633162.1"/>
    </source>
</evidence>